<organism evidence="3">
    <name type="scientific">hydrothermal vent metagenome</name>
    <dbReference type="NCBI Taxonomy" id="652676"/>
    <lineage>
        <taxon>unclassified sequences</taxon>
        <taxon>metagenomes</taxon>
        <taxon>ecological metagenomes</taxon>
    </lineage>
</organism>
<dbReference type="SUPFAM" id="SSF56801">
    <property type="entry name" value="Acetyl-CoA synthetase-like"/>
    <property type="match status" value="1"/>
</dbReference>
<reference evidence="3" key="1">
    <citation type="submission" date="2018-06" db="EMBL/GenBank/DDBJ databases">
        <authorList>
            <person name="Zhirakovskaya E."/>
        </authorList>
    </citation>
    <scope>NUCLEOTIDE SEQUENCE</scope>
</reference>
<dbReference type="Gene3D" id="3.30.300.30">
    <property type="match status" value="1"/>
</dbReference>
<dbReference type="GO" id="GO:0004467">
    <property type="term" value="F:long-chain fatty acid-CoA ligase activity"/>
    <property type="evidence" value="ECO:0007669"/>
    <property type="project" value="UniProtKB-EC"/>
</dbReference>
<sequence length="516" mass="57252">MRVEEFLELSATRFPDKCALIYGDRRLTYSEIEEKCNHLAHALVAEGVNRGDRVAVCLDNSVEAVLAIFAILKVGAVFVMVNPTTRMEKLTYLLNNSRARALVVHAGKLASIEDCWSQTPHLRSIIVAGMDGADMSMNLGKRFVLLNEILDQPTQPGHPLPKRSMDFDLAALIYTSGSTGRPKGVMMTHHNISSAAWSITTYLKNTDEDIIINVLPLSFDYGLYQVLMGFKIGGTVVLERSFTYPHSVLERIAGEKVTGFPIVPTISAILLQMDLKKYDFSSLRYITNTGAVLPTEHILKLRELLSHVEIYSMYGLTECKRVSYLPPEQIDMRPASVGKGMPGVDVYIVDEEGNRVDPGVTGELVVCGSNVMKGYWGLPEETKKVLKSGFISEEKVLYTGDLFYMDEEGYLYFVSRKDDIIKTRGEKVSPKEVENVLYSMEGVAEAVVVGVPDEILGEAIKAVVVPKDGTALTGKDILRHCRDHLEDFMVPKYVEICSALPKTDTGKINRRGISTP</sequence>
<dbReference type="PANTHER" id="PTHR43767">
    <property type="entry name" value="LONG-CHAIN-FATTY-ACID--COA LIGASE"/>
    <property type="match status" value="1"/>
</dbReference>
<feature type="domain" description="AMP-binding enzyme C-terminal" evidence="2">
    <location>
        <begin position="432"/>
        <end position="507"/>
    </location>
</feature>
<dbReference type="AlphaFoldDB" id="A0A3B1DU12"/>
<gene>
    <name evidence="3" type="ORF">MNBD_NITROSPIRAE03-1252</name>
</gene>
<accession>A0A3B1DU12</accession>
<evidence type="ECO:0000259" key="1">
    <source>
        <dbReference type="Pfam" id="PF00501"/>
    </source>
</evidence>
<dbReference type="EMBL" id="UOGI01000129">
    <property type="protein sequence ID" value="VAX32127.1"/>
    <property type="molecule type" value="Genomic_DNA"/>
</dbReference>
<dbReference type="InterPro" id="IPR000873">
    <property type="entry name" value="AMP-dep_synth/lig_dom"/>
</dbReference>
<evidence type="ECO:0000313" key="3">
    <source>
        <dbReference type="EMBL" id="VAX32127.1"/>
    </source>
</evidence>
<protein>
    <submittedName>
        <fullName evidence="3">Long-chain-fatty-acid--CoA ligase</fullName>
        <ecNumber evidence="3">6.2.1.3</ecNumber>
    </submittedName>
</protein>
<dbReference type="Gene3D" id="3.40.50.12780">
    <property type="entry name" value="N-terminal domain of ligase-like"/>
    <property type="match status" value="1"/>
</dbReference>
<dbReference type="InterPro" id="IPR020845">
    <property type="entry name" value="AMP-binding_CS"/>
</dbReference>
<dbReference type="Pfam" id="PF13193">
    <property type="entry name" value="AMP-binding_C"/>
    <property type="match status" value="1"/>
</dbReference>
<dbReference type="PROSITE" id="PS00455">
    <property type="entry name" value="AMP_BINDING"/>
    <property type="match status" value="1"/>
</dbReference>
<dbReference type="InterPro" id="IPR042099">
    <property type="entry name" value="ANL_N_sf"/>
</dbReference>
<dbReference type="Pfam" id="PF00501">
    <property type="entry name" value="AMP-binding"/>
    <property type="match status" value="1"/>
</dbReference>
<dbReference type="InterPro" id="IPR050237">
    <property type="entry name" value="ATP-dep_AMP-bd_enzyme"/>
</dbReference>
<feature type="domain" description="AMP-dependent synthetase/ligase" evidence="1">
    <location>
        <begin position="8"/>
        <end position="376"/>
    </location>
</feature>
<dbReference type="PANTHER" id="PTHR43767:SF10">
    <property type="entry name" value="SURFACTIN SYNTHASE SUBUNIT 1"/>
    <property type="match status" value="1"/>
</dbReference>
<name>A0A3B1DU12_9ZZZZ</name>
<dbReference type="InterPro" id="IPR045851">
    <property type="entry name" value="AMP-bd_C_sf"/>
</dbReference>
<proteinExistence type="predicted"/>
<evidence type="ECO:0000259" key="2">
    <source>
        <dbReference type="Pfam" id="PF13193"/>
    </source>
</evidence>
<keyword evidence="3" id="KW-0436">Ligase</keyword>
<dbReference type="EC" id="6.2.1.3" evidence="3"/>
<dbReference type="InterPro" id="IPR025110">
    <property type="entry name" value="AMP-bd_C"/>
</dbReference>